<dbReference type="Proteomes" id="UP000594638">
    <property type="component" value="Unassembled WGS sequence"/>
</dbReference>
<comment type="similarity">
    <text evidence="2">Belongs to the RETICULATA family.</text>
</comment>
<dbReference type="GO" id="GO:0000302">
    <property type="term" value="P:response to reactive oxygen species"/>
    <property type="evidence" value="ECO:0007669"/>
    <property type="project" value="EnsemblPlants"/>
</dbReference>
<evidence type="ECO:0000256" key="2">
    <source>
        <dbReference type="ARBA" id="ARBA00010793"/>
    </source>
</evidence>
<dbReference type="GO" id="GO:0009658">
    <property type="term" value="P:chloroplast organization"/>
    <property type="evidence" value="ECO:0007669"/>
    <property type="project" value="EnsemblPlants"/>
</dbReference>
<evidence type="ECO:0000313" key="11">
    <source>
        <dbReference type="EMBL" id="CAA2982578.1"/>
    </source>
</evidence>
<dbReference type="InterPro" id="IPR021825">
    <property type="entry name" value="RETICULATA-related"/>
</dbReference>
<dbReference type="OrthoDB" id="205639at2759"/>
<feature type="compositionally biased region" description="Gly residues" evidence="9">
    <location>
        <begin position="156"/>
        <end position="183"/>
    </location>
</feature>
<evidence type="ECO:0000256" key="5">
    <source>
        <dbReference type="ARBA" id="ARBA00022692"/>
    </source>
</evidence>
<dbReference type="GO" id="GO:0009706">
    <property type="term" value="C:chloroplast inner membrane"/>
    <property type="evidence" value="ECO:0007669"/>
    <property type="project" value="TreeGrafter"/>
</dbReference>
<dbReference type="Gramene" id="OE9A009984T3">
    <property type="protein sequence ID" value="OE9A009984C3"/>
    <property type="gene ID" value="OE9A009984"/>
</dbReference>
<keyword evidence="4" id="KW-0934">Plastid</keyword>
<keyword evidence="3" id="KW-0150">Chloroplast</keyword>
<keyword evidence="7 10" id="KW-1133">Transmembrane helix</keyword>
<evidence type="ECO:0000256" key="8">
    <source>
        <dbReference type="ARBA" id="ARBA00023136"/>
    </source>
</evidence>
<evidence type="ECO:0000256" key="9">
    <source>
        <dbReference type="SAM" id="MobiDB-lite"/>
    </source>
</evidence>
<feature type="transmembrane region" description="Helical" evidence="10">
    <location>
        <begin position="368"/>
        <end position="388"/>
    </location>
</feature>
<evidence type="ECO:0000256" key="10">
    <source>
        <dbReference type="SAM" id="Phobius"/>
    </source>
</evidence>
<evidence type="ECO:0000256" key="1">
    <source>
        <dbReference type="ARBA" id="ARBA00004508"/>
    </source>
</evidence>
<keyword evidence="8 10" id="KW-0472">Membrane</keyword>
<evidence type="ECO:0000313" key="12">
    <source>
        <dbReference type="Proteomes" id="UP000594638"/>
    </source>
</evidence>
<dbReference type="PANTHER" id="PTHR31038">
    <property type="entry name" value="EXPRESSED PROTEIN-RELATED"/>
    <property type="match status" value="1"/>
</dbReference>
<dbReference type="GO" id="GO:0009648">
    <property type="term" value="P:photoperiodism"/>
    <property type="evidence" value="ECO:0007669"/>
    <property type="project" value="EnsemblPlants"/>
</dbReference>
<dbReference type="PANTHER" id="PTHR31038:SF10">
    <property type="entry name" value="OS04G0524400 PROTEIN"/>
    <property type="match status" value="1"/>
</dbReference>
<evidence type="ECO:0000256" key="4">
    <source>
        <dbReference type="ARBA" id="ARBA00022640"/>
    </source>
</evidence>
<comment type="subcellular location">
    <subcellularLocation>
        <location evidence="1">Plastid</location>
        <location evidence="1">Chloroplast membrane</location>
        <topology evidence="1">Multi-pass membrane protein</topology>
    </subcellularLocation>
</comment>
<accession>A0A8S0RRT0</accession>
<feature type="transmembrane region" description="Helical" evidence="10">
    <location>
        <begin position="293"/>
        <end position="315"/>
    </location>
</feature>
<proteinExistence type="inferred from homology"/>
<feature type="region of interest" description="Disordered" evidence="9">
    <location>
        <begin position="156"/>
        <end position="189"/>
    </location>
</feature>
<evidence type="ECO:0000256" key="6">
    <source>
        <dbReference type="ARBA" id="ARBA00022946"/>
    </source>
</evidence>
<dbReference type="GO" id="GO:0048366">
    <property type="term" value="P:leaf development"/>
    <property type="evidence" value="ECO:0007669"/>
    <property type="project" value="EnsemblPlants"/>
</dbReference>
<dbReference type="AlphaFoldDB" id="A0A8S0RRT0"/>
<name>A0A8S0RRT0_OLEEU</name>
<evidence type="ECO:0000256" key="3">
    <source>
        <dbReference type="ARBA" id="ARBA00022528"/>
    </source>
</evidence>
<gene>
    <name evidence="11" type="ORF">OLEA9_A009984</name>
</gene>
<evidence type="ECO:0000256" key="7">
    <source>
        <dbReference type="ARBA" id="ARBA00022989"/>
    </source>
</evidence>
<organism evidence="11 12">
    <name type="scientific">Olea europaea subsp. europaea</name>
    <dbReference type="NCBI Taxonomy" id="158383"/>
    <lineage>
        <taxon>Eukaryota</taxon>
        <taxon>Viridiplantae</taxon>
        <taxon>Streptophyta</taxon>
        <taxon>Embryophyta</taxon>
        <taxon>Tracheophyta</taxon>
        <taxon>Spermatophyta</taxon>
        <taxon>Magnoliopsida</taxon>
        <taxon>eudicotyledons</taxon>
        <taxon>Gunneridae</taxon>
        <taxon>Pentapetalae</taxon>
        <taxon>asterids</taxon>
        <taxon>lamiids</taxon>
        <taxon>Lamiales</taxon>
        <taxon>Oleaceae</taxon>
        <taxon>Oleeae</taxon>
        <taxon>Olea</taxon>
    </lineage>
</organism>
<dbReference type="Pfam" id="PF11891">
    <property type="entry name" value="RETICULATA-like"/>
    <property type="match status" value="1"/>
</dbReference>
<comment type="caution">
    <text evidence="11">The sequence shown here is derived from an EMBL/GenBank/DDBJ whole genome shotgun (WGS) entry which is preliminary data.</text>
</comment>
<reference evidence="11 12" key="1">
    <citation type="submission" date="2019-12" db="EMBL/GenBank/DDBJ databases">
        <authorList>
            <person name="Alioto T."/>
            <person name="Alioto T."/>
            <person name="Gomez Garrido J."/>
        </authorList>
    </citation>
    <scope>NUCLEOTIDE SEQUENCE [LARGE SCALE GENOMIC DNA]</scope>
</reference>
<sequence length="478" mass="51701">MRVRNEPPLPTTLKTLKIPVESRASPRFSKSTLHSIVKSGFFTKMAGCSLSIRLTYFKNLKKEILFSRDISIWNPNLTLLKFQDSSKVIKTKGQLLCKRNRQGLVIVNALNPETDPASDVAVTTVTKGSDGSHVEKDGSVLGSDFVFKGDKENGDGGGNLIDGSGGNGKFSGGGGGGGGGNGGGDDKEEELGPILKFEEVIRETEARGTTLPIDMLEAAKSVGIRKVLLLRYVDLQGSVWPLGFLMRSCAMLRNRMLADPSFLFKIGTEIVIDSCCATFAEVKKRGKDFWAEFELYTADLLVGVVVNVALVGMLAPYARFGQPRASQGFIGQMLSAYAALPSSVFEAERPGCTYTINQRIATYFYKGILYGLVGFGCGIIGQGIANLIMTAKRSIKKSEDDIPVPPLVKSATLWGVFLAVSSNTRYQIINGLERVVEASPLAKQVPLVAMAFTVGVRFSNNVYGGMQFVDWAKWSGVQ</sequence>
<keyword evidence="5 10" id="KW-0812">Transmembrane</keyword>
<keyword evidence="12" id="KW-1185">Reference proteome</keyword>
<protein>
    <submittedName>
        <fullName evidence="11">RETICULATA, chloroplastic</fullName>
    </submittedName>
</protein>
<dbReference type="EMBL" id="CACTIH010003700">
    <property type="protein sequence ID" value="CAA2982578.1"/>
    <property type="molecule type" value="Genomic_DNA"/>
</dbReference>
<keyword evidence="6" id="KW-0809">Transit peptide</keyword>